<dbReference type="AlphaFoldDB" id="A0A9W9U6K2"/>
<gene>
    <name evidence="1" type="ORF">N7476_004415</name>
</gene>
<accession>A0A9W9U6K2</accession>
<protein>
    <submittedName>
        <fullName evidence="1">Uncharacterized protein</fullName>
    </submittedName>
</protein>
<reference evidence="1" key="2">
    <citation type="journal article" date="2023" name="IMA Fungus">
        <title>Comparative genomic study of the Penicillium genus elucidates a diverse pangenome and 15 lateral gene transfer events.</title>
        <authorList>
            <person name="Petersen C."/>
            <person name="Sorensen T."/>
            <person name="Nielsen M.R."/>
            <person name="Sondergaard T.E."/>
            <person name="Sorensen J.L."/>
            <person name="Fitzpatrick D.A."/>
            <person name="Frisvad J.C."/>
            <person name="Nielsen K.L."/>
        </authorList>
    </citation>
    <scope>NUCLEOTIDE SEQUENCE</scope>
    <source>
        <strain evidence="1">IBT 21472</strain>
    </source>
</reference>
<evidence type="ECO:0000313" key="1">
    <source>
        <dbReference type="EMBL" id="KAJ5321413.1"/>
    </source>
</evidence>
<proteinExistence type="predicted"/>
<organism evidence="1 2">
    <name type="scientific">Penicillium atrosanguineum</name>
    <dbReference type="NCBI Taxonomy" id="1132637"/>
    <lineage>
        <taxon>Eukaryota</taxon>
        <taxon>Fungi</taxon>
        <taxon>Dikarya</taxon>
        <taxon>Ascomycota</taxon>
        <taxon>Pezizomycotina</taxon>
        <taxon>Eurotiomycetes</taxon>
        <taxon>Eurotiomycetidae</taxon>
        <taxon>Eurotiales</taxon>
        <taxon>Aspergillaceae</taxon>
        <taxon>Penicillium</taxon>
    </lineage>
</organism>
<dbReference type="EMBL" id="JAPZBO010000003">
    <property type="protein sequence ID" value="KAJ5321413.1"/>
    <property type="molecule type" value="Genomic_DNA"/>
</dbReference>
<keyword evidence="2" id="KW-1185">Reference proteome</keyword>
<evidence type="ECO:0000313" key="2">
    <source>
        <dbReference type="Proteomes" id="UP001147746"/>
    </source>
</evidence>
<comment type="caution">
    <text evidence="1">The sequence shown here is derived from an EMBL/GenBank/DDBJ whole genome shotgun (WGS) entry which is preliminary data.</text>
</comment>
<name>A0A9W9U6K2_9EURO</name>
<reference evidence="1" key="1">
    <citation type="submission" date="2022-12" db="EMBL/GenBank/DDBJ databases">
        <authorList>
            <person name="Petersen C."/>
        </authorList>
    </citation>
    <scope>NUCLEOTIDE SEQUENCE</scope>
    <source>
        <strain evidence="1">IBT 21472</strain>
    </source>
</reference>
<sequence length="84" mass="9284">MSIDAEHNGLAPIFQYDGRPVAGFIPKGPIWLLVPPWNNSNGKCIIPNPKEDGTLVIGNTKRGYIMPTLWIIGSHVGTWMEIID</sequence>
<dbReference type="Proteomes" id="UP001147746">
    <property type="component" value="Unassembled WGS sequence"/>
</dbReference>